<dbReference type="InterPro" id="IPR038444">
    <property type="entry name" value="DUF465_sf"/>
</dbReference>
<dbReference type="AlphaFoldDB" id="V4QTN6"/>
<evidence type="ECO:0000313" key="2">
    <source>
        <dbReference type="Proteomes" id="UP000017819"/>
    </source>
</evidence>
<dbReference type="Gene3D" id="6.10.280.50">
    <property type="match status" value="1"/>
</dbReference>
<dbReference type="Proteomes" id="UP000017819">
    <property type="component" value="Unassembled WGS sequence"/>
</dbReference>
<organism evidence="1 2">
    <name type="scientific">Lutibaculum baratangense AMV1</name>
    <dbReference type="NCBI Taxonomy" id="631454"/>
    <lineage>
        <taxon>Bacteria</taxon>
        <taxon>Pseudomonadati</taxon>
        <taxon>Pseudomonadota</taxon>
        <taxon>Alphaproteobacteria</taxon>
        <taxon>Hyphomicrobiales</taxon>
        <taxon>Tepidamorphaceae</taxon>
        <taxon>Lutibaculum</taxon>
    </lineage>
</organism>
<dbReference type="InterPro" id="IPR007420">
    <property type="entry name" value="DUF465"/>
</dbReference>
<reference evidence="1 2" key="1">
    <citation type="journal article" date="2014" name="Genome Announc.">
        <title>Draft Genome Sequence of Lutibaculum baratangense Strain AMV1T, Isolated from a Mud Volcano in Andamans, India.</title>
        <authorList>
            <person name="Singh A."/>
            <person name="Sreenivas A."/>
            <person name="Sathyanarayana Reddy G."/>
            <person name="Pinnaka A.K."/>
            <person name="Shivaji S."/>
        </authorList>
    </citation>
    <scope>NUCLEOTIDE SEQUENCE [LARGE SCALE GENOMIC DNA]</scope>
    <source>
        <strain evidence="1 2">AMV1</strain>
    </source>
</reference>
<dbReference type="Pfam" id="PF04325">
    <property type="entry name" value="DUF465"/>
    <property type="match status" value="1"/>
</dbReference>
<proteinExistence type="predicted"/>
<gene>
    <name evidence="1" type="ORF">N177_3195</name>
</gene>
<protein>
    <recommendedName>
        <fullName evidence="3">DUF465 domain-containing protein</fullName>
    </recommendedName>
</protein>
<dbReference type="RefSeq" id="WP_023433314.1">
    <property type="nucleotide sequence ID" value="NZ_AWXZ01000039.1"/>
</dbReference>
<dbReference type="EMBL" id="AWXZ01000039">
    <property type="protein sequence ID" value="ESR23127.1"/>
    <property type="molecule type" value="Genomic_DNA"/>
</dbReference>
<dbReference type="OrthoDB" id="7869924at2"/>
<comment type="caution">
    <text evidence="1">The sequence shown here is derived from an EMBL/GenBank/DDBJ whole genome shotgun (WGS) entry which is preliminary data.</text>
</comment>
<dbReference type="STRING" id="631454.N177_3195"/>
<dbReference type="eggNOG" id="COG5481">
    <property type="taxonomic scope" value="Bacteria"/>
</dbReference>
<keyword evidence="2" id="KW-1185">Reference proteome</keyword>
<name>V4QTN6_9HYPH</name>
<evidence type="ECO:0000313" key="1">
    <source>
        <dbReference type="EMBL" id="ESR23127.1"/>
    </source>
</evidence>
<sequence>MTGDEVADDEEILRERLITLQQEHRDLDHAIRALEGAPVADALRIKRLKKQKLMLKDKISHLEDKLTPDIIA</sequence>
<accession>V4QTN6</accession>
<evidence type="ECO:0008006" key="3">
    <source>
        <dbReference type="Google" id="ProtNLM"/>
    </source>
</evidence>